<dbReference type="Proteomes" id="UP000605846">
    <property type="component" value="Unassembled WGS sequence"/>
</dbReference>
<dbReference type="InterPro" id="IPR016024">
    <property type="entry name" value="ARM-type_fold"/>
</dbReference>
<name>A0A8H7BU09_9FUNG</name>
<comment type="function">
    <text evidence="1">E3 ubiquitin-protein ligase. Component of the ribosome quality control complex (RQC), a ribosome-associated complex that mediates ubiquitination and extraction of incompletely synthesized nascent chains for proteasomal degradation.</text>
</comment>
<dbReference type="GO" id="GO:0008270">
    <property type="term" value="F:zinc ion binding"/>
    <property type="evidence" value="ECO:0007669"/>
    <property type="project" value="UniProtKB-KW"/>
</dbReference>
<feature type="domain" description="E3 ubiquitin-protein ligase listerin N-terminal" evidence="3">
    <location>
        <begin position="91"/>
        <end position="406"/>
    </location>
</feature>
<comment type="caution">
    <text evidence="6">The sequence shown here is derived from an EMBL/GenBank/DDBJ whole genome shotgun (WGS) entry which is preliminary data.</text>
</comment>
<feature type="compositionally biased region" description="Polar residues" evidence="2">
    <location>
        <begin position="31"/>
        <end position="43"/>
    </location>
</feature>
<keyword evidence="1" id="KW-0862">Zinc</keyword>
<reference evidence="6" key="1">
    <citation type="submission" date="2020-01" db="EMBL/GenBank/DDBJ databases">
        <title>Genome Sequencing of Three Apophysomyces-Like Fungal Strains Confirms a Novel Fungal Genus in the Mucoromycota with divergent Burkholderia-like Endosymbiotic Bacteria.</title>
        <authorList>
            <person name="Stajich J.E."/>
            <person name="Macias A.M."/>
            <person name="Carter-House D."/>
            <person name="Lovett B."/>
            <person name="Kasson L.R."/>
            <person name="Berry K."/>
            <person name="Grigoriev I."/>
            <person name="Chang Y."/>
            <person name="Spatafora J."/>
            <person name="Kasson M.T."/>
        </authorList>
    </citation>
    <scope>NUCLEOTIDE SEQUENCE</scope>
    <source>
        <strain evidence="6">NRRL A-21654</strain>
    </source>
</reference>
<sequence>MAEKLGDLCLTDQTDMGKPGKQPRVKGNMKPASSSRAALNATSTGSPLSFDNLGGFAQFAGSAVTGIPIQTSGTSTPTNGASDMGLAMANLDPELIVILKKISKRDAVTKLKALDELESYLRAHVDMMQTILPSWVTLYGKLTIEVDRRVRLAANNLHLLITTGIKKKLAPHLKGFIGPWMISMFDPYKDIAKTAKLSFESVFAKEKRLDAIIFCQKEILNYVGDMLLQKTPETLSDARYVNKEDMTSKYSRPVPYLHKYERCVDYYGVILESISGEERQKWAIEYAIVLDDPKIWKFVTHESAAIRKAVYDLIKCLLLHWTDAVDSRLEKICPSFFASVFSEKDALTHEDMWDAFLLMTKKCPESWIIVGKKKPVLPKLCSFLRNGLHGSVNVSYPSMLALLANLPPEVDVFDNFWEGLSSDVIDKNNYPVFLNAYLECAVYFAIAQSKKSGSGDENAVLLYLIDQVFWKAMNNYFLKGRNAALNEKIDPNCFAIVAKHLAVLESIQSVQGWAVQIDISDSVTYITLVHMASLWTKIDAILAQTVIDCASPTGDTVTMDAFCHKLGNFMCALQQQLDTVIKVENVIARKRACDLARRLLLAALSSSVVYKDKSYGLLFLAGQILSSYSASLLQTEDDMQELAVAAKMLLSLLTEGPRQSLSPLIIFYISLISRLPNKTLAKSLWDTAIDKLSMLQTNPQDGFRLAEGLLLFLEQVISETPDIDYRSDKLDKLVRRYLTETFGDQDGPQMSGLMRLVFERIISLSLILHISRETLSINTYEEIFTSIRGLLTEFNRYQYTASISSGEEIPRSLLHGTISALKILQEALDVKDHAFVVIHDCPLNKVSGPIFDAIFVKQTMIHTVSQDFAAEYIETISRLAASVWDSIVQKIQERNEELLTGFRELMLNHLKMSIQDVGYSASPSDSLRRAKKLLSGLYSSKDLDYHESITSLLGTTEDWNTLSTPFSQYTTEHLSLAVVDNYAGLVRSSLVDEDELMPVNYDLYGLTAYGRAILFATEYIRDEGVDNFFFESPEGSQRDKLMLQLMVTMIEWQRGLEIPKLCRVWDNNVPESSLGVRAFILQIQTLFAQWFDKLVTLTLKDGNHKSWFRKLCEALQKQEEVQSNHRLLSFLYQLLNFRDGEVETTFLDVTVAKLLQNVCERLLLQLECETSDMECFLDVVKAENSKVTLPNKVAILLSFKNALGLSPQFSMFQSHLVSKLSGVTGLHEFEDSSLAWELLVLLNASSLKFGAITIPSQRIMHLLLALRKWFENGSSEDGLSLYRTQVIVQLAQLFGSLAESIQDISGGQWEFFLERSYEWMMFSDSSVVEEIPIIFYAIQLFSALRILAVDGNEVLQSESPRFYEKILHLFARCAVQGPGSAPMQAYRELLSDLVGHVPDKTLFNTDLFTQIYPLLKMHNETVQKRAYSLLKKYVKRKVEDLSVQLEFTSTSGTAALNYDSAISNNPVFLEEESVNVAITPEVISGLQSAPDVSSWHSMHFEEQTFRLKQEYTTQLKDMELVSTMLPVLFKILGVGAGQEAHPFDLTPWGIDEYEIDGFEAASEISYLLLAAHIYYECLRHFPSIVRTWWVDCKNRQLTIAVESYTEKHFSGLLINKEMELINRPDVKSQLEDNGENEFTVKPLKAANEVTATYRVDEQNMQIAIKLPTNYPLRHIDVEGIHKVGVNDKQWRGWMFAVAAVIGSQASYILYGQTHR</sequence>
<keyword evidence="1" id="KW-0833">Ubl conjugation pathway</keyword>
<feature type="domain" description="E3 ubiquitin-protein ligase listerin HEAT repeat region" evidence="4">
    <location>
        <begin position="1405"/>
        <end position="1621"/>
    </location>
</feature>
<keyword evidence="1" id="KW-0863">Zinc-finger</keyword>
<dbReference type="Pfam" id="PF23009">
    <property type="entry name" value="UBC_like"/>
    <property type="match status" value="1"/>
</dbReference>
<accession>A0A8H7BU09</accession>
<comment type="catalytic activity">
    <reaction evidence="1">
        <text>S-ubiquitinyl-[E2 ubiquitin-conjugating enzyme]-L-cysteine + [acceptor protein]-L-lysine = [E2 ubiquitin-conjugating enzyme]-L-cysteine + N(6)-ubiquitinyl-[acceptor protein]-L-lysine.</text>
        <dbReference type="EC" id="2.3.2.27"/>
    </reaction>
</comment>
<dbReference type="InterPro" id="IPR054478">
    <property type="entry name" value="LTN1_UBC"/>
</dbReference>
<keyword evidence="1" id="KW-0479">Metal-binding</keyword>
<comment type="subunit">
    <text evidence="1">Component of the ribosome quality control complex (RQC).</text>
</comment>
<evidence type="ECO:0000256" key="1">
    <source>
        <dbReference type="RuleBase" id="RU367090"/>
    </source>
</evidence>
<dbReference type="InterPro" id="IPR054476">
    <property type="entry name" value="Ltn1_N"/>
</dbReference>
<dbReference type="GO" id="GO:0043023">
    <property type="term" value="F:ribosomal large subunit binding"/>
    <property type="evidence" value="ECO:0007669"/>
    <property type="project" value="TreeGrafter"/>
</dbReference>
<evidence type="ECO:0000259" key="3">
    <source>
        <dbReference type="Pfam" id="PF22958"/>
    </source>
</evidence>
<keyword evidence="7" id="KW-1185">Reference proteome</keyword>
<evidence type="ECO:0000259" key="5">
    <source>
        <dbReference type="Pfam" id="PF23009"/>
    </source>
</evidence>
<dbReference type="EMBL" id="JABAYA010000064">
    <property type="protein sequence ID" value="KAF7727113.1"/>
    <property type="molecule type" value="Genomic_DNA"/>
</dbReference>
<keyword evidence="1" id="KW-0808">Transferase</keyword>
<evidence type="ECO:0000259" key="4">
    <source>
        <dbReference type="Pfam" id="PF22999"/>
    </source>
</evidence>
<organism evidence="6 7">
    <name type="scientific">Apophysomyces ossiformis</name>
    <dbReference type="NCBI Taxonomy" id="679940"/>
    <lineage>
        <taxon>Eukaryota</taxon>
        <taxon>Fungi</taxon>
        <taxon>Fungi incertae sedis</taxon>
        <taxon>Mucoromycota</taxon>
        <taxon>Mucoromycotina</taxon>
        <taxon>Mucoromycetes</taxon>
        <taxon>Mucorales</taxon>
        <taxon>Mucorineae</taxon>
        <taxon>Mucoraceae</taxon>
        <taxon>Apophysomyces</taxon>
    </lineage>
</organism>
<evidence type="ECO:0000313" key="7">
    <source>
        <dbReference type="Proteomes" id="UP000605846"/>
    </source>
</evidence>
<feature type="domain" description="E3 ubiquitin-protein ligase listerin ubiquitin conjugating" evidence="5">
    <location>
        <begin position="1639"/>
        <end position="1709"/>
    </location>
</feature>
<dbReference type="GO" id="GO:1990116">
    <property type="term" value="P:ribosome-associated ubiquitin-dependent protein catabolic process"/>
    <property type="evidence" value="ECO:0007669"/>
    <property type="project" value="UniProtKB-UniRule"/>
</dbReference>
<dbReference type="OrthoDB" id="6108at2759"/>
<dbReference type="InterPro" id="IPR054477">
    <property type="entry name" value="LTN1_E3_ligase_6th"/>
</dbReference>
<protein>
    <recommendedName>
        <fullName evidence="1">E3 ubiquitin-protein ligase listerin</fullName>
        <ecNumber evidence="1">2.3.2.27</ecNumber>
    </recommendedName>
    <alternativeName>
        <fullName evidence="1">RING-type E3 ubiquitin transferase listerin</fullName>
    </alternativeName>
</protein>
<dbReference type="EC" id="2.3.2.27" evidence="1"/>
<dbReference type="InterPro" id="IPR039795">
    <property type="entry name" value="LTN1/Rkr1"/>
</dbReference>
<dbReference type="PANTHER" id="PTHR12389:SF0">
    <property type="entry name" value="E3 UBIQUITIN-PROTEIN LIGASE LISTERIN"/>
    <property type="match status" value="1"/>
</dbReference>
<dbReference type="UniPathway" id="UPA00143"/>
<comment type="similarity">
    <text evidence="1">Belongs to the LTN1 family.</text>
</comment>
<dbReference type="SUPFAM" id="SSF48371">
    <property type="entry name" value="ARM repeat"/>
    <property type="match status" value="1"/>
</dbReference>
<proteinExistence type="inferred from homology"/>
<dbReference type="GO" id="GO:1990112">
    <property type="term" value="C:RQC complex"/>
    <property type="evidence" value="ECO:0007669"/>
    <property type="project" value="UniProtKB-UniRule"/>
</dbReference>
<gene>
    <name evidence="6" type="ORF">EC973_007974</name>
</gene>
<dbReference type="GO" id="GO:0072344">
    <property type="term" value="P:rescue of stalled ribosome"/>
    <property type="evidence" value="ECO:0007669"/>
    <property type="project" value="UniProtKB-UniRule"/>
</dbReference>
<dbReference type="Pfam" id="PF22999">
    <property type="entry name" value="LTN1_E3_ligase_6th"/>
    <property type="match status" value="1"/>
</dbReference>
<evidence type="ECO:0000256" key="2">
    <source>
        <dbReference type="SAM" id="MobiDB-lite"/>
    </source>
</evidence>
<dbReference type="GO" id="GO:0061630">
    <property type="term" value="F:ubiquitin protein ligase activity"/>
    <property type="evidence" value="ECO:0007669"/>
    <property type="project" value="UniProtKB-UniRule"/>
</dbReference>
<dbReference type="GO" id="GO:0005829">
    <property type="term" value="C:cytosol"/>
    <property type="evidence" value="ECO:0007669"/>
    <property type="project" value="UniProtKB-UniRule"/>
</dbReference>
<evidence type="ECO:0000313" key="6">
    <source>
        <dbReference type="EMBL" id="KAF7727113.1"/>
    </source>
</evidence>
<dbReference type="GO" id="GO:0016567">
    <property type="term" value="P:protein ubiquitination"/>
    <property type="evidence" value="ECO:0007669"/>
    <property type="project" value="UniProtKB-UniPathway"/>
</dbReference>
<dbReference type="PANTHER" id="PTHR12389">
    <property type="entry name" value="ZINC FINGER PROTEIN 294"/>
    <property type="match status" value="1"/>
</dbReference>
<dbReference type="Pfam" id="PF22958">
    <property type="entry name" value="Ltn1_1st"/>
    <property type="match status" value="1"/>
</dbReference>
<comment type="pathway">
    <text evidence="1">Protein modification; protein ubiquitination.</text>
</comment>
<feature type="region of interest" description="Disordered" evidence="2">
    <location>
        <begin position="1"/>
        <end position="43"/>
    </location>
</feature>